<feature type="chain" id="PRO_5016943581" description="cellulase" evidence="10">
    <location>
        <begin position="20"/>
        <end position="604"/>
    </location>
</feature>
<dbReference type="EC" id="3.2.1.4" evidence="3"/>
<dbReference type="InterPro" id="IPR008928">
    <property type="entry name" value="6-hairpin_glycosidase_sf"/>
</dbReference>
<evidence type="ECO:0000259" key="11">
    <source>
        <dbReference type="Pfam" id="PF00759"/>
    </source>
</evidence>
<dbReference type="GO" id="GO:0030245">
    <property type="term" value="P:cellulose catabolic process"/>
    <property type="evidence" value="ECO:0007669"/>
    <property type="project" value="UniProtKB-KW"/>
</dbReference>
<keyword evidence="6" id="KW-0119">Carbohydrate metabolism</keyword>
<evidence type="ECO:0000313" key="13">
    <source>
        <dbReference type="Proteomes" id="UP000256964"/>
    </source>
</evidence>
<proteinExistence type="inferred from homology"/>
<evidence type="ECO:0000256" key="3">
    <source>
        <dbReference type="ARBA" id="ARBA00012601"/>
    </source>
</evidence>
<dbReference type="SUPFAM" id="SSF48208">
    <property type="entry name" value="Six-hairpin glycosidases"/>
    <property type="match status" value="1"/>
</dbReference>
<keyword evidence="9" id="KW-1133">Transmembrane helix</keyword>
<evidence type="ECO:0000256" key="10">
    <source>
        <dbReference type="SAM" id="SignalP"/>
    </source>
</evidence>
<evidence type="ECO:0000256" key="2">
    <source>
        <dbReference type="ARBA" id="ARBA00007072"/>
    </source>
</evidence>
<feature type="signal peptide" evidence="10">
    <location>
        <begin position="1"/>
        <end position="19"/>
    </location>
</feature>
<keyword evidence="9" id="KW-0812">Transmembrane</keyword>
<dbReference type="InterPro" id="IPR001701">
    <property type="entry name" value="Glyco_hydro_9"/>
</dbReference>
<keyword evidence="10" id="KW-0732">Signal</keyword>
<keyword evidence="9" id="KW-0472">Membrane</keyword>
<dbReference type="STRING" id="139420.A0A371DMD3"/>
<evidence type="ECO:0000256" key="4">
    <source>
        <dbReference type="ARBA" id="ARBA00022801"/>
    </source>
</evidence>
<keyword evidence="7 12" id="KW-0326">Glycosidase</keyword>
<dbReference type="AlphaFoldDB" id="A0A371DMD3"/>
<dbReference type="Gene3D" id="1.50.10.10">
    <property type="match status" value="1"/>
</dbReference>
<accession>A0A371DMD3</accession>
<organism evidence="12 13">
    <name type="scientific">Lentinus brumalis</name>
    <dbReference type="NCBI Taxonomy" id="2498619"/>
    <lineage>
        <taxon>Eukaryota</taxon>
        <taxon>Fungi</taxon>
        <taxon>Dikarya</taxon>
        <taxon>Basidiomycota</taxon>
        <taxon>Agaricomycotina</taxon>
        <taxon>Agaricomycetes</taxon>
        <taxon>Polyporales</taxon>
        <taxon>Polyporaceae</taxon>
        <taxon>Lentinus</taxon>
    </lineage>
</organism>
<gene>
    <name evidence="12" type="ORF">OH76DRAFT_1342865</name>
</gene>
<dbReference type="Pfam" id="PF00759">
    <property type="entry name" value="Glyco_hydro_9"/>
    <property type="match status" value="1"/>
</dbReference>
<evidence type="ECO:0000256" key="5">
    <source>
        <dbReference type="ARBA" id="ARBA00023001"/>
    </source>
</evidence>
<feature type="domain" description="Glycoside hydrolase family 9" evidence="11">
    <location>
        <begin position="52"/>
        <end position="522"/>
    </location>
</feature>
<evidence type="ECO:0000256" key="7">
    <source>
        <dbReference type="ARBA" id="ARBA00023295"/>
    </source>
</evidence>
<dbReference type="InterPro" id="IPR012341">
    <property type="entry name" value="6hp_glycosidase-like_sf"/>
</dbReference>
<protein>
    <recommendedName>
        <fullName evidence="3">cellulase</fullName>
        <ecNumber evidence="3">3.2.1.4</ecNumber>
    </recommendedName>
</protein>
<evidence type="ECO:0000256" key="9">
    <source>
        <dbReference type="SAM" id="Phobius"/>
    </source>
</evidence>
<feature type="transmembrane region" description="Helical" evidence="9">
    <location>
        <begin position="574"/>
        <end position="596"/>
    </location>
</feature>
<name>A0A371DMD3_9APHY</name>
<keyword evidence="8" id="KW-0624">Polysaccharide degradation</keyword>
<dbReference type="EMBL" id="KZ857386">
    <property type="protein sequence ID" value="RDX53685.1"/>
    <property type="molecule type" value="Genomic_DNA"/>
</dbReference>
<dbReference type="PANTHER" id="PTHR22298">
    <property type="entry name" value="ENDO-1,4-BETA-GLUCANASE"/>
    <property type="match status" value="1"/>
</dbReference>
<keyword evidence="5" id="KW-0136">Cellulose degradation</keyword>
<sequence>MRFATALSFIVLVLPLAWAQLSLPDSPYTPPDASNGTQVTNGSTPKAQWSTLVGNLLYFYDEQRSGKLPPNERVPWRNDSALDDGKDVGLDLTGGYYDAGDYVKYTYPLSFTLMSICWGGLDAGHGYDLANQTAYLDDMLRCGLNWLLKAHPSPNTLYVQVGDGNLDNAYWGGDRDIPYPRPSYQVNDTSPGTDAAAQASAAFAACSALYANRTLSASSATSALSNASYASELQAHARDLYAFATNASGGMQTYQTAVPQSGEAYASSDFADELSVAALFLALSETGSNATDYYADAVKWYYSRNLRSQLKAGSETVLNWDSKTPAIPVLAAQLASAYPDVISGSNATLQTWQQVVEDYFDIFINIRGRSYLTDGGLLYFPGDSDEASLNPALNLAMLMMRYASSGLATSNRNQDRYEQFAQGQLDYALGKNPMFVPYVVGTHPNSPANPHSAISTGYSPPNANSSALTAPDNLDADPAQEAYVLYGSVVGGPDAHDRFWDLRSDWAQNEVALDYTAPLLTLAAHALVRGAGDPYYTQVRAGAYDEVRPGGAPCDAAVQTGCKHRGGLSTGGKIAVGVVVSVVGLLLLGLGAYWVWHVRRQRRY</sequence>
<evidence type="ECO:0000256" key="8">
    <source>
        <dbReference type="ARBA" id="ARBA00023326"/>
    </source>
</evidence>
<comment type="similarity">
    <text evidence="2">Belongs to the glycosyl hydrolase 9 (cellulase E) family.</text>
</comment>
<keyword evidence="4" id="KW-0378">Hydrolase</keyword>
<dbReference type="GO" id="GO:0008810">
    <property type="term" value="F:cellulase activity"/>
    <property type="evidence" value="ECO:0007669"/>
    <property type="project" value="UniProtKB-EC"/>
</dbReference>
<evidence type="ECO:0000313" key="12">
    <source>
        <dbReference type="EMBL" id="RDX53685.1"/>
    </source>
</evidence>
<keyword evidence="13" id="KW-1185">Reference proteome</keyword>
<comment type="catalytic activity">
    <reaction evidence="1">
        <text>Endohydrolysis of (1-&gt;4)-beta-D-glucosidic linkages in cellulose, lichenin and cereal beta-D-glucans.</text>
        <dbReference type="EC" id="3.2.1.4"/>
    </reaction>
</comment>
<evidence type="ECO:0000256" key="1">
    <source>
        <dbReference type="ARBA" id="ARBA00000966"/>
    </source>
</evidence>
<dbReference type="OrthoDB" id="10257085at2759"/>
<dbReference type="Proteomes" id="UP000256964">
    <property type="component" value="Unassembled WGS sequence"/>
</dbReference>
<evidence type="ECO:0000256" key="6">
    <source>
        <dbReference type="ARBA" id="ARBA00023277"/>
    </source>
</evidence>
<reference evidence="12 13" key="1">
    <citation type="journal article" date="2018" name="Biotechnol. Biofuels">
        <title>Integrative visual omics of the white-rot fungus Polyporus brumalis exposes the biotechnological potential of its oxidative enzymes for delignifying raw plant biomass.</title>
        <authorList>
            <person name="Miyauchi S."/>
            <person name="Rancon A."/>
            <person name="Drula E."/>
            <person name="Hage H."/>
            <person name="Chaduli D."/>
            <person name="Favel A."/>
            <person name="Grisel S."/>
            <person name="Henrissat B."/>
            <person name="Herpoel-Gimbert I."/>
            <person name="Ruiz-Duenas F.J."/>
            <person name="Chevret D."/>
            <person name="Hainaut M."/>
            <person name="Lin J."/>
            <person name="Wang M."/>
            <person name="Pangilinan J."/>
            <person name="Lipzen A."/>
            <person name="Lesage-Meessen L."/>
            <person name="Navarro D."/>
            <person name="Riley R."/>
            <person name="Grigoriev I.V."/>
            <person name="Zhou S."/>
            <person name="Raouche S."/>
            <person name="Rosso M.N."/>
        </authorList>
    </citation>
    <scope>NUCLEOTIDE SEQUENCE [LARGE SCALE GENOMIC DNA]</scope>
    <source>
        <strain evidence="12 13">BRFM 1820</strain>
    </source>
</reference>